<keyword evidence="2" id="KW-0808">Transferase</keyword>
<evidence type="ECO:0000313" key="2">
    <source>
        <dbReference type="EMBL" id="QMW03972.1"/>
    </source>
</evidence>
<dbReference type="InterPro" id="IPR006342">
    <property type="entry name" value="FkbM_mtfrase"/>
</dbReference>
<dbReference type="PANTHER" id="PTHR34203:SF15">
    <property type="entry name" value="SLL1173 PROTEIN"/>
    <property type="match status" value="1"/>
</dbReference>
<evidence type="ECO:0000259" key="1">
    <source>
        <dbReference type="Pfam" id="PF05050"/>
    </source>
</evidence>
<name>A0A7G5GYN0_9BACT</name>
<dbReference type="InterPro" id="IPR029063">
    <property type="entry name" value="SAM-dependent_MTases_sf"/>
</dbReference>
<organism evidence="2 3">
    <name type="scientific">Spirosoma foliorum</name>
    <dbReference type="NCBI Taxonomy" id="2710596"/>
    <lineage>
        <taxon>Bacteria</taxon>
        <taxon>Pseudomonadati</taxon>
        <taxon>Bacteroidota</taxon>
        <taxon>Cytophagia</taxon>
        <taxon>Cytophagales</taxon>
        <taxon>Cytophagaceae</taxon>
        <taxon>Spirosoma</taxon>
    </lineage>
</organism>
<reference evidence="2 3" key="1">
    <citation type="submission" date="2020-07" db="EMBL/GenBank/DDBJ databases">
        <title>Spirosoma foliorum sp. nov., isolated from the leaves on the Nejang mountain Korea, Republic of.</title>
        <authorList>
            <person name="Ho H."/>
            <person name="Lee Y.-J."/>
            <person name="Nurcahyanto D.-A."/>
            <person name="Kim S.-G."/>
        </authorList>
    </citation>
    <scope>NUCLEOTIDE SEQUENCE [LARGE SCALE GENOMIC DNA]</scope>
    <source>
        <strain evidence="2 3">PL0136</strain>
    </source>
</reference>
<dbReference type="AlphaFoldDB" id="A0A7G5GYN0"/>
<dbReference type="RefSeq" id="WP_182461228.1">
    <property type="nucleotide sequence ID" value="NZ_CP059732.1"/>
</dbReference>
<dbReference type="SUPFAM" id="SSF53335">
    <property type="entry name" value="S-adenosyl-L-methionine-dependent methyltransferases"/>
    <property type="match status" value="1"/>
</dbReference>
<dbReference type="GO" id="GO:0008168">
    <property type="term" value="F:methyltransferase activity"/>
    <property type="evidence" value="ECO:0007669"/>
    <property type="project" value="UniProtKB-KW"/>
</dbReference>
<dbReference type="InterPro" id="IPR052514">
    <property type="entry name" value="SAM-dependent_MTase"/>
</dbReference>
<protein>
    <submittedName>
        <fullName evidence="2">FkbM family methyltransferase</fullName>
    </submittedName>
</protein>
<dbReference type="Proteomes" id="UP000515369">
    <property type="component" value="Chromosome"/>
</dbReference>
<dbReference type="PANTHER" id="PTHR34203">
    <property type="entry name" value="METHYLTRANSFERASE, FKBM FAMILY PROTEIN"/>
    <property type="match status" value="1"/>
</dbReference>
<dbReference type="Gene3D" id="3.40.50.150">
    <property type="entry name" value="Vaccinia Virus protein VP39"/>
    <property type="match status" value="1"/>
</dbReference>
<dbReference type="NCBIfam" id="TIGR01444">
    <property type="entry name" value="fkbM_fam"/>
    <property type="match status" value="1"/>
</dbReference>
<feature type="domain" description="Methyltransferase FkbM" evidence="1">
    <location>
        <begin position="86"/>
        <end position="224"/>
    </location>
</feature>
<evidence type="ECO:0000313" key="3">
    <source>
        <dbReference type="Proteomes" id="UP000515369"/>
    </source>
</evidence>
<gene>
    <name evidence="2" type="ORF">H3H32_03165</name>
</gene>
<sequence length="293" mass="33658">MRSLLRLLGHQHWLRFGVRDRIIRAFHNPDESRPEVFNVPFYGKIYAGDFSTFLDWSVYYYGAYCGEELSIMKDLLRDVRDPIILDIGANIGHHSLFASTIAKEVHSFEPYPLVLEKLYQKIEINSIDNIIIHEVGLGEREDELPYFPPTDSNTGTGTFMGNAEINKNSLKLPIQIGDDYLSNLHLEKLDYVKMDIEGYEPSALRGLRKSLELYRPIVFFEWSAEGRKDYTNMCDLFPKDYTIFNFISPHAKLGVFSNLSYSLTKGNVVNTNGNKVAIPIDKLYLASSKIRKN</sequence>
<dbReference type="GO" id="GO:0032259">
    <property type="term" value="P:methylation"/>
    <property type="evidence" value="ECO:0007669"/>
    <property type="project" value="UniProtKB-KW"/>
</dbReference>
<accession>A0A7G5GYN0</accession>
<dbReference type="Pfam" id="PF05050">
    <property type="entry name" value="Methyltransf_21"/>
    <property type="match status" value="1"/>
</dbReference>
<dbReference type="KEGG" id="sfol:H3H32_03165"/>
<keyword evidence="2" id="KW-0489">Methyltransferase</keyword>
<dbReference type="EMBL" id="CP059732">
    <property type="protein sequence ID" value="QMW03972.1"/>
    <property type="molecule type" value="Genomic_DNA"/>
</dbReference>
<keyword evidence="3" id="KW-1185">Reference proteome</keyword>
<proteinExistence type="predicted"/>